<keyword evidence="2" id="KW-1185">Reference proteome</keyword>
<protein>
    <submittedName>
        <fullName evidence="1">Uncharacterized protein</fullName>
    </submittedName>
</protein>
<name>A0AAD7IXA0_9AGAR</name>
<evidence type="ECO:0000313" key="2">
    <source>
        <dbReference type="Proteomes" id="UP001215598"/>
    </source>
</evidence>
<sequence>MAEQYRGYFDRKRQENTQGNALHSYLTASKKLEWQLVLHAKPEYEAEAVHRIQAGEYQYASTPQCGVNAEATDSRGSRDSIEVDLEPTVTRRSTGVCATRGVRVAPRELSSTSRCAIFLMSESVLANSDVQLIACELKVPQGARIHEPASSLRASGPVAVSRVVQYLGFKYIPVENLSQKRDIKEMESSNIASKAGRPLQSQIGGAVLLPCKVWVYPISDFAGVGFDFDLGSS</sequence>
<dbReference type="EMBL" id="JARKIB010000059">
    <property type="protein sequence ID" value="KAJ7752303.1"/>
    <property type="molecule type" value="Genomic_DNA"/>
</dbReference>
<accession>A0AAD7IXA0</accession>
<dbReference type="Proteomes" id="UP001215598">
    <property type="component" value="Unassembled WGS sequence"/>
</dbReference>
<organism evidence="1 2">
    <name type="scientific">Mycena metata</name>
    <dbReference type="NCBI Taxonomy" id="1033252"/>
    <lineage>
        <taxon>Eukaryota</taxon>
        <taxon>Fungi</taxon>
        <taxon>Dikarya</taxon>
        <taxon>Basidiomycota</taxon>
        <taxon>Agaricomycotina</taxon>
        <taxon>Agaricomycetes</taxon>
        <taxon>Agaricomycetidae</taxon>
        <taxon>Agaricales</taxon>
        <taxon>Marasmiineae</taxon>
        <taxon>Mycenaceae</taxon>
        <taxon>Mycena</taxon>
    </lineage>
</organism>
<gene>
    <name evidence="1" type="ORF">B0H16DRAFT_1459897</name>
</gene>
<reference evidence="1" key="1">
    <citation type="submission" date="2023-03" db="EMBL/GenBank/DDBJ databases">
        <title>Massive genome expansion in bonnet fungi (Mycena s.s.) driven by repeated elements and novel gene families across ecological guilds.</title>
        <authorList>
            <consortium name="Lawrence Berkeley National Laboratory"/>
            <person name="Harder C.B."/>
            <person name="Miyauchi S."/>
            <person name="Viragh M."/>
            <person name="Kuo A."/>
            <person name="Thoen E."/>
            <person name="Andreopoulos B."/>
            <person name="Lu D."/>
            <person name="Skrede I."/>
            <person name="Drula E."/>
            <person name="Henrissat B."/>
            <person name="Morin E."/>
            <person name="Kohler A."/>
            <person name="Barry K."/>
            <person name="LaButti K."/>
            <person name="Morin E."/>
            <person name="Salamov A."/>
            <person name="Lipzen A."/>
            <person name="Mereny Z."/>
            <person name="Hegedus B."/>
            <person name="Baldrian P."/>
            <person name="Stursova M."/>
            <person name="Weitz H."/>
            <person name="Taylor A."/>
            <person name="Grigoriev I.V."/>
            <person name="Nagy L.G."/>
            <person name="Martin F."/>
            <person name="Kauserud H."/>
        </authorList>
    </citation>
    <scope>NUCLEOTIDE SEQUENCE</scope>
    <source>
        <strain evidence="1">CBHHK182m</strain>
    </source>
</reference>
<dbReference type="AlphaFoldDB" id="A0AAD7IXA0"/>
<comment type="caution">
    <text evidence="1">The sequence shown here is derived from an EMBL/GenBank/DDBJ whole genome shotgun (WGS) entry which is preliminary data.</text>
</comment>
<evidence type="ECO:0000313" key="1">
    <source>
        <dbReference type="EMBL" id="KAJ7752303.1"/>
    </source>
</evidence>
<proteinExistence type="predicted"/>